<dbReference type="InterPro" id="IPR036291">
    <property type="entry name" value="NAD(P)-bd_dom_sf"/>
</dbReference>
<name>A0A1A8ZCY6_PLAOA</name>
<sequence length="78" mass="8492">MTSVKHPKISVLGAGDIGCALAHMICEKNLGDVVLHDFRKGKKIATKMRALFSATAFLGDKRSAVRRYVSAKFALESK</sequence>
<evidence type="ECO:0000313" key="2">
    <source>
        <dbReference type="Proteomes" id="UP000078550"/>
    </source>
</evidence>
<protein>
    <submittedName>
        <fullName evidence="1">Oxidoreductase, putative</fullName>
    </submittedName>
</protein>
<reference evidence="2" key="1">
    <citation type="submission" date="2016-05" db="EMBL/GenBank/DDBJ databases">
        <authorList>
            <person name="Naeem Raeece"/>
        </authorList>
    </citation>
    <scope>NUCLEOTIDE SEQUENCE [LARGE SCALE GENOMIC DNA]</scope>
</reference>
<dbReference type="Gene3D" id="3.40.50.720">
    <property type="entry name" value="NAD(P)-binding Rossmann-like Domain"/>
    <property type="match status" value="1"/>
</dbReference>
<dbReference type="AlphaFoldDB" id="A0A1A8ZCY6"/>
<accession>A0A1A8ZCY6</accession>
<proteinExistence type="predicted"/>
<gene>
    <name evidence="1" type="ORF">POVWA2_042320</name>
</gene>
<evidence type="ECO:0000313" key="1">
    <source>
        <dbReference type="EMBL" id="SBT41713.1"/>
    </source>
</evidence>
<organism evidence="1 2">
    <name type="scientific">Plasmodium ovale wallikeri</name>
    <dbReference type="NCBI Taxonomy" id="864142"/>
    <lineage>
        <taxon>Eukaryota</taxon>
        <taxon>Sar</taxon>
        <taxon>Alveolata</taxon>
        <taxon>Apicomplexa</taxon>
        <taxon>Aconoidasida</taxon>
        <taxon>Haemosporida</taxon>
        <taxon>Plasmodiidae</taxon>
        <taxon>Plasmodium</taxon>
        <taxon>Plasmodium (Plasmodium)</taxon>
    </lineage>
</organism>
<dbReference type="Proteomes" id="UP000078550">
    <property type="component" value="Unassembled WGS sequence"/>
</dbReference>
<dbReference type="SUPFAM" id="SSF51735">
    <property type="entry name" value="NAD(P)-binding Rossmann-fold domains"/>
    <property type="match status" value="1"/>
</dbReference>
<dbReference type="EMBL" id="FLRE01000160">
    <property type="protein sequence ID" value="SBT41713.1"/>
    <property type="molecule type" value="Genomic_DNA"/>
</dbReference>